<evidence type="ECO:0000313" key="2">
    <source>
        <dbReference type="EMBL" id="EMC96157.1"/>
    </source>
</evidence>
<dbReference type="Proteomes" id="UP000011761">
    <property type="component" value="Unassembled WGS sequence"/>
</dbReference>
<dbReference type="InterPro" id="IPR045518">
    <property type="entry name" value="2EXR"/>
</dbReference>
<dbReference type="InterPro" id="IPR038883">
    <property type="entry name" value="AN11006-like"/>
</dbReference>
<dbReference type="GeneID" id="19108799"/>
<name>M2LP53_BAUPA</name>
<reference evidence="2 3" key="1">
    <citation type="journal article" date="2012" name="PLoS Pathog.">
        <title>Diverse lifestyles and strategies of plant pathogenesis encoded in the genomes of eighteen Dothideomycetes fungi.</title>
        <authorList>
            <person name="Ohm R.A."/>
            <person name="Feau N."/>
            <person name="Henrissat B."/>
            <person name="Schoch C.L."/>
            <person name="Horwitz B.A."/>
            <person name="Barry K.W."/>
            <person name="Condon B.J."/>
            <person name="Copeland A.C."/>
            <person name="Dhillon B."/>
            <person name="Glaser F."/>
            <person name="Hesse C.N."/>
            <person name="Kosti I."/>
            <person name="LaButti K."/>
            <person name="Lindquist E.A."/>
            <person name="Lucas S."/>
            <person name="Salamov A.A."/>
            <person name="Bradshaw R.E."/>
            <person name="Ciuffetti L."/>
            <person name="Hamelin R.C."/>
            <person name="Kema G.H.J."/>
            <person name="Lawrence C."/>
            <person name="Scott J.A."/>
            <person name="Spatafora J.W."/>
            <person name="Turgeon B.G."/>
            <person name="de Wit P.J.G.M."/>
            <person name="Zhong S."/>
            <person name="Goodwin S.B."/>
            <person name="Grigoriev I.V."/>
        </authorList>
    </citation>
    <scope>NUCLEOTIDE SEQUENCE [LARGE SCALE GENOMIC DNA]</scope>
    <source>
        <strain evidence="2 3">UAMH 10762</strain>
    </source>
</reference>
<dbReference type="HOGENOM" id="CLU_1042029_0_0_1"/>
<dbReference type="RefSeq" id="XP_007676363.1">
    <property type="nucleotide sequence ID" value="XM_007678173.1"/>
</dbReference>
<dbReference type="OMA" id="TERTQCT"/>
<evidence type="ECO:0000313" key="3">
    <source>
        <dbReference type="Proteomes" id="UP000011761"/>
    </source>
</evidence>
<dbReference type="AlphaFoldDB" id="M2LP53"/>
<feature type="domain" description="2EXR" evidence="1">
    <location>
        <begin position="8"/>
        <end position="79"/>
    </location>
</feature>
<organism evidence="2 3">
    <name type="scientific">Baudoinia panamericana (strain UAMH 10762)</name>
    <name type="common">Angels' share fungus</name>
    <name type="synonym">Baudoinia compniacensis (strain UAMH 10762)</name>
    <dbReference type="NCBI Taxonomy" id="717646"/>
    <lineage>
        <taxon>Eukaryota</taxon>
        <taxon>Fungi</taxon>
        <taxon>Dikarya</taxon>
        <taxon>Ascomycota</taxon>
        <taxon>Pezizomycotina</taxon>
        <taxon>Dothideomycetes</taxon>
        <taxon>Dothideomycetidae</taxon>
        <taxon>Mycosphaerellales</taxon>
        <taxon>Teratosphaeriaceae</taxon>
        <taxon>Baudoinia</taxon>
    </lineage>
</organism>
<keyword evidence="3" id="KW-1185">Reference proteome</keyword>
<dbReference type="KEGG" id="bcom:BAUCODRAFT_147805"/>
<accession>M2LP53</accession>
<dbReference type="PANTHER" id="PTHR42085:SF2">
    <property type="entry name" value="F-BOX DOMAIN-CONTAINING PROTEIN"/>
    <property type="match status" value="1"/>
</dbReference>
<evidence type="ECO:0000259" key="1">
    <source>
        <dbReference type="Pfam" id="PF20150"/>
    </source>
</evidence>
<dbReference type="PANTHER" id="PTHR42085">
    <property type="entry name" value="F-BOX DOMAIN-CONTAINING PROTEIN"/>
    <property type="match status" value="1"/>
</dbReference>
<dbReference type="OrthoDB" id="3818343at2759"/>
<gene>
    <name evidence="2" type="ORF">BAUCODRAFT_147805</name>
</gene>
<sequence length="267" mass="30755">MQLASTPAFLTLPKELRDSIYEYALDGNTQVHVVPTTTERTQCTAWRLHHSTTPPVATYLSLLRCCRETYREVTALLNRASLPASTTVLQLHAAYPDMQTAFLRIPRPPERLHDLHIDLKLGNMWDPVFNTPGQQEVLMRPLFEILKRYCHYGPHMGRNQPLITPLKLDVVQIVVSSAITLSELDFVFDSPRSRLAMLFGRFKNLLMKLARSGILFDAIHAFEVRLRADLFDGDWHRMPVTSNMWDEQDYVFYHNAGFSWDANAITR</sequence>
<dbReference type="Pfam" id="PF20150">
    <property type="entry name" value="2EXR"/>
    <property type="match status" value="1"/>
</dbReference>
<dbReference type="EMBL" id="KB445555">
    <property type="protein sequence ID" value="EMC96157.1"/>
    <property type="molecule type" value="Genomic_DNA"/>
</dbReference>
<proteinExistence type="predicted"/>
<protein>
    <recommendedName>
        <fullName evidence="1">2EXR domain-containing protein</fullName>
    </recommendedName>
</protein>